<sequence>MKSQLPLNETPTQPHAGACGCHSQQAELPTLDARAIVPRLRHAAILGALESLTPGEAMGLIAPHNPVPLLQQIGDKYGDGVEVSYLSEDPWTLKFTRV</sequence>
<name>A0AAU8PZZ3_CORPS</name>
<reference evidence="3 4" key="1">
    <citation type="journal article" date="2013" name="J. Biotechnol.">
        <title>Genome sequence of Corynebacterium pseudotuberculosis biovar equi strain 258 and prediction of antigenic targets to improve biotechnological vaccine production.</title>
        <authorList>
            <person name="Soares S.C."/>
            <person name="Trost E."/>
            <person name="Ramos R.T."/>
            <person name="Carneiro A.R."/>
            <person name="Santos A.R."/>
            <person name="Pinto A.C."/>
            <person name="Barbosa E."/>
            <person name="Aburjaile F."/>
            <person name="Ali A."/>
            <person name="Diniz C.A."/>
            <person name="Hassan S.S."/>
            <person name="Fiaux K."/>
            <person name="Guimaraes L.C."/>
            <person name="Bakhtiar S.M."/>
            <person name="Pereira U."/>
            <person name="Almeida S.S."/>
            <person name="Abreu V.A."/>
            <person name="Rocha F.S."/>
            <person name="Dorella F.A."/>
            <person name="Miyoshi A."/>
            <person name="Silva A."/>
            <person name="Azevedo V."/>
            <person name="Tauch A."/>
        </authorList>
    </citation>
    <scope>NUCLEOTIDE SEQUENCE [LARGE SCALE GENOMIC DNA]</scope>
    <source>
        <strain evidence="3 4">258</strain>
    </source>
</reference>
<dbReference type="RefSeq" id="WP_014366643.1">
    <property type="nucleotide sequence ID" value="NC_017945.3"/>
</dbReference>
<evidence type="ECO:0000259" key="2">
    <source>
        <dbReference type="Pfam" id="PF10006"/>
    </source>
</evidence>
<accession>A0AAU8PZZ3</accession>
<dbReference type="InterPro" id="IPR018720">
    <property type="entry name" value="DUF2249"/>
</dbReference>
<gene>
    <name evidence="3" type="ORF">CP258_02935</name>
</gene>
<dbReference type="Pfam" id="PF10006">
    <property type="entry name" value="DUF2249"/>
    <property type="match status" value="1"/>
</dbReference>
<organism evidence="3 4">
    <name type="scientific">Corynebacterium pseudotuberculosis 258</name>
    <dbReference type="NCBI Taxonomy" id="1168865"/>
    <lineage>
        <taxon>Bacteria</taxon>
        <taxon>Bacillati</taxon>
        <taxon>Actinomycetota</taxon>
        <taxon>Actinomycetes</taxon>
        <taxon>Mycobacteriales</taxon>
        <taxon>Corynebacteriaceae</taxon>
        <taxon>Corynebacterium</taxon>
    </lineage>
</organism>
<feature type="region of interest" description="Disordered" evidence="1">
    <location>
        <begin position="1"/>
        <end position="20"/>
    </location>
</feature>
<protein>
    <submittedName>
        <fullName evidence="3">DUF2249 domain-containing protein</fullName>
    </submittedName>
</protein>
<dbReference type="Proteomes" id="UP000006465">
    <property type="component" value="Chromosome"/>
</dbReference>
<dbReference type="AlphaFoldDB" id="A0AAU8PZZ3"/>
<dbReference type="EMBL" id="CP003540">
    <property type="protein sequence ID" value="AFK16203.2"/>
    <property type="molecule type" value="Genomic_DNA"/>
</dbReference>
<evidence type="ECO:0000313" key="3">
    <source>
        <dbReference type="EMBL" id="AFK16203.2"/>
    </source>
</evidence>
<proteinExistence type="predicted"/>
<evidence type="ECO:0000313" key="4">
    <source>
        <dbReference type="Proteomes" id="UP000006465"/>
    </source>
</evidence>
<evidence type="ECO:0000256" key="1">
    <source>
        <dbReference type="SAM" id="MobiDB-lite"/>
    </source>
</evidence>
<feature type="domain" description="DUF2249" evidence="2">
    <location>
        <begin position="30"/>
        <end position="97"/>
    </location>
</feature>
<dbReference type="KEGG" id="coe:CP258_02935"/>
<feature type="compositionally biased region" description="Polar residues" evidence="1">
    <location>
        <begin position="1"/>
        <end position="13"/>
    </location>
</feature>
<dbReference type="PROSITE" id="PS51257">
    <property type="entry name" value="PROKAR_LIPOPROTEIN"/>
    <property type="match status" value="1"/>
</dbReference>